<dbReference type="PANTHER" id="PTHR31293">
    <property type="entry name" value="RNI-LIKE SUPERFAMILY PROTEIN"/>
    <property type="match status" value="1"/>
</dbReference>
<dbReference type="SMART" id="SM00256">
    <property type="entry name" value="FBOX"/>
    <property type="match status" value="1"/>
</dbReference>
<dbReference type="InterPro" id="IPR036047">
    <property type="entry name" value="F-box-like_dom_sf"/>
</dbReference>
<dbReference type="SUPFAM" id="SSF81383">
    <property type="entry name" value="F-box domain"/>
    <property type="match status" value="1"/>
</dbReference>
<feature type="domain" description="F-box" evidence="1">
    <location>
        <begin position="2"/>
        <end position="50"/>
    </location>
</feature>
<dbReference type="InterPro" id="IPR001810">
    <property type="entry name" value="F-box_dom"/>
</dbReference>
<dbReference type="SMART" id="SM00579">
    <property type="entry name" value="FBD"/>
    <property type="match status" value="1"/>
</dbReference>
<sequence>MADIISGFPDSILCYILSFLPTKQVVATSVLSKRWNLLWRSVPSFDYEHHDPTGDYEDDLDACSDFLYSMFSHLLLRDMDKPLHRLRLTCCSGYNHYSIEIWIEAALRRSSRLEHLDLNVYKDFVVPSVVFSCKTLVVLKLANLVLKDVSFADFPFLKILHLNSICFSGCQDLFKQFLSGSPNLEDLEAKNLDANHAEKVNRLPKLVRANIDAHIVPLENVKNVQLNRLKSSKQCFLVLEVLKHCPKLQTLFINICQKQNLVAEDDEEAILPCPDPVPACILLHLTCCCLKNYSGSAFEFKFAEYILQNANYLQFFAFGIYRNNPSRRDYMIRDLSSCMKISDTCKLEFV</sequence>
<reference evidence="2" key="1">
    <citation type="journal article" date="2009" name="Plant Physiol.">
        <title>A nomadic subtelomeric disease resistance gene cluster in common bean.</title>
        <authorList>
            <person name="David P."/>
            <person name="Chen N.W.G."/>
            <person name="Pedrosa-Harand A."/>
            <person name="Thareau V."/>
            <person name="Sevignac M."/>
            <person name="Cannon S.B."/>
            <person name="Debouck D."/>
            <person name="Langin T."/>
            <person name="Geffroy V."/>
        </authorList>
    </citation>
    <scope>NUCLEOTIDE SEQUENCE</scope>
</reference>
<accession>D2DW84</accession>
<evidence type="ECO:0000259" key="1">
    <source>
        <dbReference type="PROSITE" id="PS50181"/>
    </source>
</evidence>
<dbReference type="PANTHER" id="PTHR31293:SF12">
    <property type="entry name" value="RNI-LIKE SUPERFAMILY PROTEIN"/>
    <property type="match status" value="1"/>
</dbReference>
<dbReference type="SUPFAM" id="SSF52047">
    <property type="entry name" value="RNI-like"/>
    <property type="match status" value="1"/>
</dbReference>
<dbReference type="EMBL" id="FJ817290">
    <property type="protein sequence ID" value="ACZ74673.1"/>
    <property type="molecule type" value="Genomic_DNA"/>
</dbReference>
<evidence type="ECO:0000313" key="2">
    <source>
        <dbReference type="EMBL" id="ACZ74673.1"/>
    </source>
</evidence>
<dbReference type="CDD" id="cd22160">
    <property type="entry name" value="F-box_AtFBL13-like"/>
    <property type="match status" value="1"/>
</dbReference>
<dbReference type="PROSITE" id="PS50181">
    <property type="entry name" value="FBOX"/>
    <property type="match status" value="1"/>
</dbReference>
<proteinExistence type="predicted"/>
<organism evidence="2">
    <name type="scientific">Phaseolus vulgaris</name>
    <name type="common">Kidney bean</name>
    <name type="synonym">French bean</name>
    <dbReference type="NCBI Taxonomy" id="3885"/>
    <lineage>
        <taxon>Eukaryota</taxon>
        <taxon>Viridiplantae</taxon>
        <taxon>Streptophyta</taxon>
        <taxon>Embryophyta</taxon>
        <taxon>Tracheophyta</taxon>
        <taxon>Spermatophyta</taxon>
        <taxon>Magnoliopsida</taxon>
        <taxon>eudicotyledons</taxon>
        <taxon>Gunneridae</taxon>
        <taxon>Pentapetalae</taxon>
        <taxon>rosids</taxon>
        <taxon>fabids</taxon>
        <taxon>Fabales</taxon>
        <taxon>Fabaceae</taxon>
        <taxon>Papilionoideae</taxon>
        <taxon>50 kb inversion clade</taxon>
        <taxon>NPAAA clade</taxon>
        <taxon>indigoferoid/millettioid clade</taxon>
        <taxon>Phaseoleae</taxon>
        <taxon>Phaseolus</taxon>
    </lineage>
</organism>
<dbReference type="InterPro" id="IPR032675">
    <property type="entry name" value="LRR_dom_sf"/>
</dbReference>
<dbReference type="InterPro" id="IPR006566">
    <property type="entry name" value="FBD"/>
</dbReference>
<protein>
    <submittedName>
        <fullName evidence="2">Putative F-box family protein</fullName>
    </submittedName>
</protein>
<dbReference type="Gene3D" id="3.80.10.10">
    <property type="entry name" value="Ribonuclease Inhibitor"/>
    <property type="match status" value="1"/>
</dbReference>
<dbReference type="InterPro" id="IPR055294">
    <property type="entry name" value="FBL60-like"/>
</dbReference>
<dbReference type="Pfam" id="PF00646">
    <property type="entry name" value="F-box"/>
    <property type="match status" value="1"/>
</dbReference>
<dbReference type="InterPro" id="IPR053781">
    <property type="entry name" value="F-box_AtFBL13-like"/>
</dbReference>
<name>D2DW84_PHAVU</name>
<dbReference type="AlphaFoldDB" id="D2DW84"/>
<dbReference type="Pfam" id="PF08387">
    <property type="entry name" value="FBD"/>
    <property type="match status" value="1"/>
</dbReference>
<dbReference type="Gene3D" id="1.20.1280.50">
    <property type="match status" value="1"/>
</dbReference>